<dbReference type="SUPFAM" id="SSF53448">
    <property type="entry name" value="Nucleotide-diphospho-sugar transferases"/>
    <property type="match status" value="1"/>
</dbReference>
<protein>
    <recommendedName>
        <fullName evidence="1">Glycosyltransferase 2-like domain-containing protein</fullName>
    </recommendedName>
</protein>
<dbReference type="InterPro" id="IPR029044">
    <property type="entry name" value="Nucleotide-diphossugar_trans"/>
</dbReference>
<dbReference type="InterPro" id="IPR001173">
    <property type="entry name" value="Glyco_trans_2-like"/>
</dbReference>
<proteinExistence type="predicted"/>
<dbReference type="AlphaFoldDB" id="A0A6C0KC99"/>
<name>A0A6C0KC99_9ZZZZ</name>
<dbReference type="CDD" id="cd00761">
    <property type="entry name" value="Glyco_tranf_GTA_type"/>
    <property type="match status" value="1"/>
</dbReference>
<dbReference type="Gene3D" id="3.90.550.10">
    <property type="entry name" value="Spore Coat Polysaccharide Biosynthesis Protein SpsA, Chain A"/>
    <property type="match status" value="1"/>
</dbReference>
<feature type="domain" description="Glycosyltransferase 2-like" evidence="1">
    <location>
        <begin position="148"/>
        <end position="264"/>
    </location>
</feature>
<dbReference type="EMBL" id="MN740840">
    <property type="protein sequence ID" value="QHU14410.1"/>
    <property type="molecule type" value="Genomic_DNA"/>
</dbReference>
<accession>A0A6C0KC99</accession>
<evidence type="ECO:0000259" key="1">
    <source>
        <dbReference type="Pfam" id="PF00535"/>
    </source>
</evidence>
<organism evidence="2">
    <name type="scientific">viral metagenome</name>
    <dbReference type="NCBI Taxonomy" id="1070528"/>
    <lineage>
        <taxon>unclassified sequences</taxon>
        <taxon>metagenomes</taxon>
        <taxon>organismal metagenomes</taxon>
    </lineage>
</organism>
<evidence type="ECO:0000313" key="2">
    <source>
        <dbReference type="EMBL" id="QHU14410.1"/>
    </source>
</evidence>
<dbReference type="Pfam" id="PF00535">
    <property type="entry name" value="Glycos_transf_2"/>
    <property type="match status" value="1"/>
</dbReference>
<reference evidence="2" key="1">
    <citation type="journal article" date="2020" name="Nature">
        <title>Giant virus diversity and host interactions through global metagenomics.</title>
        <authorList>
            <person name="Schulz F."/>
            <person name="Roux S."/>
            <person name="Paez-Espino D."/>
            <person name="Jungbluth S."/>
            <person name="Walsh D.A."/>
            <person name="Denef V.J."/>
            <person name="McMahon K.D."/>
            <person name="Konstantinidis K.T."/>
            <person name="Eloe-Fadrosh E.A."/>
            <person name="Kyrpides N.C."/>
            <person name="Woyke T."/>
        </authorList>
    </citation>
    <scope>NUCLEOTIDE SEQUENCE</scope>
    <source>
        <strain evidence="2">GVMAG-S-1102113-118</strain>
    </source>
</reference>
<sequence length="395" mass="44482">MAIEIIEVKNLSKFRPNRETLYIIIEGSDLNELDDPTGQHFGYPENTVFCGFGHRLRATEHIPVVDGWVELVDMTAGVLIPGCLLDKTITKVPKGMPPGVWISAWLRHKLIPVYKTPGVSTTGPTPGPESLAQFDKCLESLGHKFKMSILTPTYNRHDFLERLMECVKAQLTKVRHEWCILDDSPQRIPDAALESLRKAVSIPVYYVWLSEKIPVGNKRNILSGMATGWASVNFDDDDFHHPERIKHSLFRMEQKKASLVGSSRCLLYLNDVIYQLRGFGPNHSTGGLMAFTKEYCRDHLFGEDIPNAEEAAFTNKFTVPMAQLDANKVILIMSHSRNTYDKTAYVARSLGKTLDATKLGICNYTKNKRLRKIFAEAFDQALLSESLPQTTTPSP</sequence>